<gene>
    <name evidence="2" type="ORF">QN277_003987</name>
</gene>
<evidence type="ECO:0000313" key="3">
    <source>
        <dbReference type="Proteomes" id="UP001293593"/>
    </source>
</evidence>
<organism evidence="2 3">
    <name type="scientific">Acacia crassicarpa</name>
    <name type="common">northern wattle</name>
    <dbReference type="NCBI Taxonomy" id="499986"/>
    <lineage>
        <taxon>Eukaryota</taxon>
        <taxon>Viridiplantae</taxon>
        <taxon>Streptophyta</taxon>
        <taxon>Embryophyta</taxon>
        <taxon>Tracheophyta</taxon>
        <taxon>Spermatophyta</taxon>
        <taxon>Magnoliopsida</taxon>
        <taxon>eudicotyledons</taxon>
        <taxon>Gunneridae</taxon>
        <taxon>Pentapetalae</taxon>
        <taxon>rosids</taxon>
        <taxon>fabids</taxon>
        <taxon>Fabales</taxon>
        <taxon>Fabaceae</taxon>
        <taxon>Caesalpinioideae</taxon>
        <taxon>mimosoid clade</taxon>
        <taxon>Acacieae</taxon>
        <taxon>Acacia</taxon>
    </lineage>
</organism>
<feature type="region of interest" description="Disordered" evidence="1">
    <location>
        <begin position="1"/>
        <end position="41"/>
    </location>
</feature>
<proteinExistence type="predicted"/>
<dbReference type="Proteomes" id="UP001293593">
    <property type="component" value="Unassembled WGS sequence"/>
</dbReference>
<dbReference type="AlphaFoldDB" id="A0AAE1J206"/>
<dbReference type="EMBL" id="JAWXYG010000010">
    <property type="protein sequence ID" value="KAK4260927.1"/>
    <property type="molecule type" value="Genomic_DNA"/>
</dbReference>
<feature type="compositionally biased region" description="Basic and acidic residues" evidence="1">
    <location>
        <begin position="71"/>
        <end position="82"/>
    </location>
</feature>
<evidence type="ECO:0000313" key="2">
    <source>
        <dbReference type="EMBL" id="KAK4260927.1"/>
    </source>
</evidence>
<comment type="caution">
    <text evidence="2">The sequence shown here is derived from an EMBL/GenBank/DDBJ whole genome shotgun (WGS) entry which is preliminary data.</text>
</comment>
<reference evidence="2" key="1">
    <citation type="submission" date="2023-10" db="EMBL/GenBank/DDBJ databases">
        <title>Chromosome-level genome of the transformable northern wattle, Acacia crassicarpa.</title>
        <authorList>
            <person name="Massaro I."/>
            <person name="Sinha N.R."/>
            <person name="Poethig S."/>
            <person name="Leichty A.R."/>
        </authorList>
    </citation>
    <scope>NUCLEOTIDE SEQUENCE</scope>
    <source>
        <strain evidence="2">Acra3RX</strain>
        <tissue evidence="2">Leaf</tissue>
    </source>
</reference>
<evidence type="ECO:0000256" key="1">
    <source>
        <dbReference type="SAM" id="MobiDB-lite"/>
    </source>
</evidence>
<accession>A0AAE1J206</accession>
<feature type="region of interest" description="Disordered" evidence="1">
    <location>
        <begin position="71"/>
        <end position="94"/>
    </location>
</feature>
<sequence>MLAISGNDRANRDDGDGDTPSNIKNRRRPSSPVAHSSPPPLAEIEVDQLQSQNNVTFLDFSVNSDSVEFDDLSHEAQSESSKRSRRVGANKDRGTSDGVLIAEQIQALACAMREGNQVLREQYAPQISGEDTFKLIQESGCDEDKVSKIYCSLMQDVSKLRAVIQCPPLRRKQVIMIMVFGG</sequence>
<name>A0AAE1J206_9FABA</name>
<protein>
    <submittedName>
        <fullName evidence="2">Uncharacterized protein</fullName>
    </submittedName>
</protein>
<keyword evidence="3" id="KW-1185">Reference proteome</keyword>